<dbReference type="AlphaFoldDB" id="A0A939EZZ0"/>
<evidence type="ECO:0000313" key="2">
    <source>
        <dbReference type="Proteomes" id="UP000664144"/>
    </source>
</evidence>
<dbReference type="Proteomes" id="UP000664144">
    <property type="component" value="Unassembled WGS sequence"/>
</dbReference>
<comment type="caution">
    <text evidence="1">The sequence shown here is derived from an EMBL/GenBank/DDBJ whole genome shotgun (WGS) entry which is preliminary data.</text>
</comment>
<accession>A0A939EZZ0</accession>
<dbReference type="RefSeq" id="WP_206986234.1">
    <property type="nucleotide sequence ID" value="NZ_JAFLQZ010000018.1"/>
</dbReference>
<organism evidence="1 2">
    <name type="scientific">Hymenobacter telluris</name>
    <dbReference type="NCBI Taxonomy" id="2816474"/>
    <lineage>
        <taxon>Bacteria</taxon>
        <taxon>Pseudomonadati</taxon>
        <taxon>Bacteroidota</taxon>
        <taxon>Cytophagia</taxon>
        <taxon>Cytophagales</taxon>
        <taxon>Hymenobacteraceae</taxon>
        <taxon>Hymenobacter</taxon>
    </lineage>
</organism>
<dbReference type="EMBL" id="JAFLQZ010000018">
    <property type="protein sequence ID" value="MBO0360289.1"/>
    <property type="molecule type" value="Genomic_DNA"/>
</dbReference>
<sequence length="189" mass="21656">MTKSSMFISSFRRCDNLHVPPRLHATGKTIIPHFNSEESLYRRVHPRHKPLVPFLEIDIKDLSVNRSGIDNSISFREDVLINSENDFGNYLEDDGWKVCEIYIPMLLLKNNCCRIISEKSRSGPGDDYIVVHLTHDPTTCNYAHSMIVFIYNGFQVIDENYDATLGSKALKNLRKACRDELHKAVVSVT</sequence>
<gene>
    <name evidence="1" type="ORF">J0X19_20180</name>
</gene>
<keyword evidence="2" id="KW-1185">Reference proteome</keyword>
<protein>
    <submittedName>
        <fullName evidence="1">Uncharacterized protein</fullName>
    </submittedName>
</protein>
<reference evidence="1" key="1">
    <citation type="submission" date="2021-03" db="EMBL/GenBank/DDBJ databases">
        <authorList>
            <person name="Kim M.K."/>
        </authorList>
    </citation>
    <scope>NUCLEOTIDE SEQUENCE</scope>
    <source>
        <strain evidence="1">BT186</strain>
    </source>
</reference>
<evidence type="ECO:0000313" key="1">
    <source>
        <dbReference type="EMBL" id="MBO0360289.1"/>
    </source>
</evidence>
<proteinExistence type="predicted"/>
<name>A0A939EZZ0_9BACT</name>